<dbReference type="AlphaFoldDB" id="A0AAF0Z4A0"/>
<proteinExistence type="predicted"/>
<name>A0AAF0Z4A0_9MICO</name>
<evidence type="ECO:0000313" key="2">
    <source>
        <dbReference type="Proteomes" id="UP001304340"/>
    </source>
</evidence>
<dbReference type="InterPro" id="IPR046237">
    <property type="entry name" value="DUF6270"/>
</dbReference>
<gene>
    <name evidence="1" type="ORF">SANBI_003027</name>
</gene>
<dbReference type="RefSeq" id="WP_319156462.1">
    <property type="nucleotide sequence ID" value="NZ_CP138359.1"/>
</dbReference>
<reference evidence="2" key="1">
    <citation type="submission" date="2023-11" db="EMBL/GenBank/DDBJ databases">
        <authorList>
            <person name="Helweg L.P."/>
            <person name="Kiel A."/>
            <person name="Hitz F."/>
            <person name="Ruckert-Reed C."/>
            <person name="Busche T."/>
            <person name="Kaltschmidt B."/>
            <person name="Kaltschmidt C."/>
        </authorList>
    </citation>
    <scope>NUCLEOTIDE SEQUENCE [LARGE SCALE GENOMIC DNA]</scope>
    <source>
        <strain evidence="2">4.1</strain>
    </source>
</reference>
<protein>
    <submittedName>
        <fullName evidence="1">DUF6270 domain-containing protein</fullName>
    </submittedName>
</protein>
<dbReference type="KEGG" id="sbil:SANBI_003027"/>
<sequence length="1061" mass="116430">MTVELNDYTAYGLPVWHWEDTDALEASESLRDGIHVVGIVGGPSVHLLLKGQPLEGRAATVPVFFSAAVVARDQKKGPFFSGRAITNRMAIPWISLSDPTLDLDGGIDLGWYTGKSGTGTQPAITRILQNLAFRSGSELVLVGGSGGGFAALQYAGALGSSVSAFVWNPQTSILAYAPETVARYLAAVLDDTVADAFRAGQLDEVASALANGGIDTSLGDDPDRAPRRVFYLQNGTDWHLRSHAVPYIESNSLEHRGRGYYTNAHGHSLLISDFGVGHATPPDDIIVAVLEALLNPRSSTRSIYNSLSDSGVLPVPDFRSLPRDLRQQKDDLAEQLVLTVTTTHHETAAVVTTGALHPSEGAMRAVFSFSDSTGGRLNSTSTAPLSAKTLHEASHVTAQIIDGFGKYILTLDGKPADALDSHSPESERRATERKRVFIYGSCVSRDAFELTEKFEITSYVARSSVGSAFSEPITSMVGSDLSANTSAFQRRMVTADLDKTLGDDLRAHDFDVLLIDFIDERLAVAELDGGVVTLSPELSRCGITPDHARRVESGSEDHFSRFAQGWRRLTDLVDPRKIFVSRAFWAILEDPAEARRAREANAYLERLYDHVSETPGLVFIDYPAQLIRADPVHRWGPSPFHFVTEFYEHMIEGIATASEPDNLPSTSRSYSKEPLLVISETMFCDYEMDDTVLAKFAERFMVSLHSIANLHIPEGVAYFSVIYVSTDKARYFEQFSHFIDQLPENLQSRFVFVRYSHPLEGYGLNRGFHADVEKNPNKHAPRRDRLFSEALKSIEPRLGIQHTLTIRIALDDDDVWHSRHIHEVCRIARDAIAHSKSDVVGVGLQNCSVAYVTDTGVDVDTTRISRALTGNKFYVATQAGLARLTVCSPWSLPERFDLNTAERFERSGLPLLLTASNFPTWTYIRWGDNLSVAHKDAYYEGEVGRERYESVATFSASLLESGGEAATGTTEFHLQPRSLEVVARRSSEAVIAVETNAGDFDGEDLSLRLEVVEDQGVQQTVTTAPVTEIEIEGAPTSPVLIKGVMYSGGVPLSVGITRRKV</sequence>
<accession>A0AAF0Z4A0</accession>
<evidence type="ECO:0000313" key="1">
    <source>
        <dbReference type="EMBL" id="WPF81714.1"/>
    </source>
</evidence>
<organism evidence="1 2">
    <name type="scientific">Sanguibacter biliveldensis</name>
    <dbReference type="NCBI Taxonomy" id="3030830"/>
    <lineage>
        <taxon>Bacteria</taxon>
        <taxon>Bacillati</taxon>
        <taxon>Actinomycetota</taxon>
        <taxon>Actinomycetes</taxon>
        <taxon>Micrococcales</taxon>
        <taxon>Sanguibacteraceae</taxon>
        <taxon>Sanguibacter</taxon>
    </lineage>
</organism>
<dbReference type="Proteomes" id="UP001304340">
    <property type="component" value="Chromosome"/>
</dbReference>
<dbReference type="Pfam" id="PF19786">
    <property type="entry name" value="DUF6270"/>
    <property type="match status" value="1"/>
</dbReference>
<dbReference type="EMBL" id="CP138359">
    <property type="protein sequence ID" value="WPF81714.1"/>
    <property type="molecule type" value="Genomic_DNA"/>
</dbReference>
<keyword evidence="2" id="KW-1185">Reference proteome</keyword>